<organism evidence="10 11">
    <name type="scientific">Brachionus plicatilis</name>
    <name type="common">Marine rotifer</name>
    <name type="synonym">Brachionus muelleri</name>
    <dbReference type="NCBI Taxonomy" id="10195"/>
    <lineage>
        <taxon>Eukaryota</taxon>
        <taxon>Metazoa</taxon>
        <taxon>Spiralia</taxon>
        <taxon>Gnathifera</taxon>
        <taxon>Rotifera</taxon>
        <taxon>Eurotatoria</taxon>
        <taxon>Monogononta</taxon>
        <taxon>Pseudotrocha</taxon>
        <taxon>Ploima</taxon>
        <taxon>Brachionidae</taxon>
        <taxon>Brachionus</taxon>
    </lineage>
</organism>
<evidence type="ECO:0000256" key="7">
    <source>
        <dbReference type="ARBA" id="ARBA00023186"/>
    </source>
</evidence>
<evidence type="ECO:0000313" key="11">
    <source>
        <dbReference type="Proteomes" id="UP000276133"/>
    </source>
</evidence>
<dbReference type="InterPro" id="IPR036859">
    <property type="entry name" value="CAP-Gly_dom_sf"/>
</dbReference>
<dbReference type="InterPro" id="IPR029071">
    <property type="entry name" value="Ubiquitin-like_domsf"/>
</dbReference>
<dbReference type="STRING" id="10195.A0A3M7PCJ8"/>
<dbReference type="PANTHER" id="PTHR18849:SF0">
    <property type="entry name" value="CILIA- AND FLAGELLA-ASSOCIATED PROTEIN 410-RELATED"/>
    <property type="match status" value="1"/>
</dbReference>
<dbReference type="InterPro" id="IPR032675">
    <property type="entry name" value="LRR_dom_sf"/>
</dbReference>
<protein>
    <recommendedName>
        <fullName evidence="3">Tubulin-specific chaperone E</fullName>
    </recommendedName>
    <alternativeName>
        <fullName evidence="8">Tubulin-folding cofactor E</fullName>
    </alternativeName>
</protein>
<evidence type="ECO:0000256" key="5">
    <source>
        <dbReference type="ARBA" id="ARBA00022614"/>
    </source>
</evidence>
<dbReference type="GO" id="GO:0005737">
    <property type="term" value="C:cytoplasm"/>
    <property type="evidence" value="ECO:0007669"/>
    <property type="project" value="UniProtKB-SubCell"/>
</dbReference>
<proteinExistence type="inferred from homology"/>
<dbReference type="CDD" id="cd17044">
    <property type="entry name" value="Ubl_TBCE"/>
    <property type="match status" value="1"/>
</dbReference>
<comment type="subcellular location">
    <subcellularLocation>
        <location evidence="1">Cytoplasm</location>
    </subcellularLocation>
</comment>
<dbReference type="Gene3D" id="3.10.20.90">
    <property type="entry name" value="Phosphatidylinositol 3-kinase Catalytic Subunit, Chain A, domain 1"/>
    <property type="match status" value="1"/>
</dbReference>
<dbReference type="InterPro" id="IPR001611">
    <property type="entry name" value="Leu-rich_rpt"/>
</dbReference>
<keyword evidence="7" id="KW-0143">Chaperone</keyword>
<reference evidence="10 11" key="1">
    <citation type="journal article" date="2018" name="Sci. Rep.">
        <title>Genomic signatures of local adaptation to the degree of environmental predictability in rotifers.</title>
        <authorList>
            <person name="Franch-Gras L."/>
            <person name="Hahn C."/>
            <person name="Garcia-Roger E.M."/>
            <person name="Carmona M.J."/>
            <person name="Serra M."/>
            <person name="Gomez A."/>
        </authorList>
    </citation>
    <scope>NUCLEOTIDE SEQUENCE [LARGE SCALE GENOMIC DNA]</scope>
    <source>
        <strain evidence="10">HYR1</strain>
    </source>
</reference>
<name>A0A3M7PCJ8_BRAPC</name>
<dbReference type="SUPFAM" id="SSF74924">
    <property type="entry name" value="Cap-Gly domain"/>
    <property type="match status" value="1"/>
</dbReference>
<dbReference type="PANTHER" id="PTHR18849">
    <property type="entry name" value="LEUCINE RICH REPEAT PROTEIN"/>
    <property type="match status" value="1"/>
</dbReference>
<evidence type="ECO:0000256" key="1">
    <source>
        <dbReference type="ARBA" id="ARBA00004496"/>
    </source>
</evidence>
<dbReference type="PROSITE" id="PS51450">
    <property type="entry name" value="LRR"/>
    <property type="match status" value="1"/>
</dbReference>
<evidence type="ECO:0000256" key="8">
    <source>
        <dbReference type="ARBA" id="ARBA00030180"/>
    </source>
</evidence>
<dbReference type="Proteomes" id="UP000276133">
    <property type="component" value="Unassembled WGS sequence"/>
</dbReference>
<dbReference type="SUPFAM" id="SSF52058">
    <property type="entry name" value="L domain-like"/>
    <property type="match status" value="1"/>
</dbReference>
<dbReference type="Gene3D" id="2.30.30.190">
    <property type="entry name" value="CAP Gly-rich-like domain"/>
    <property type="match status" value="1"/>
</dbReference>
<evidence type="ECO:0000313" key="10">
    <source>
        <dbReference type="EMBL" id="RMZ96709.1"/>
    </source>
</evidence>
<feature type="domain" description="CAP-Gly" evidence="9">
    <location>
        <begin position="27"/>
        <end position="71"/>
    </location>
</feature>
<dbReference type="PROSITE" id="PS50245">
    <property type="entry name" value="CAP_GLY_2"/>
    <property type="match status" value="1"/>
</dbReference>
<dbReference type="AlphaFoldDB" id="A0A3M7PCJ8"/>
<dbReference type="SUPFAM" id="SSF54236">
    <property type="entry name" value="Ubiquitin-like"/>
    <property type="match status" value="1"/>
</dbReference>
<comment type="caution">
    <text evidence="10">The sequence shown here is derived from an EMBL/GenBank/DDBJ whole genome shotgun (WGS) entry which is preliminary data.</text>
</comment>
<evidence type="ECO:0000259" key="9">
    <source>
        <dbReference type="PROSITE" id="PS50245"/>
    </source>
</evidence>
<keyword evidence="5" id="KW-0433">Leucine-rich repeat</keyword>
<evidence type="ECO:0000256" key="4">
    <source>
        <dbReference type="ARBA" id="ARBA00022490"/>
    </source>
</evidence>
<evidence type="ECO:0000256" key="2">
    <source>
        <dbReference type="ARBA" id="ARBA00006286"/>
    </source>
</evidence>
<keyword evidence="6" id="KW-0677">Repeat</keyword>
<dbReference type="InterPro" id="IPR000938">
    <property type="entry name" value="CAP-Gly_domain"/>
</dbReference>
<keyword evidence="11" id="KW-1185">Reference proteome</keyword>
<dbReference type="Pfam" id="PF01302">
    <property type="entry name" value="CAP_GLY"/>
    <property type="match status" value="1"/>
</dbReference>
<dbReference type="Gene3D" id="3.80.10.10">
    <property type="entry name" value="Ribonuclease Inhibitor"/>
    <property type="match status" value="2"/>
</dbReference>
<dbReference type="InterPro" id="IPR044079">
    <property type="entry name" value="Ubl_TBCE"/>
</dbReference>
<dbReference type="EMBL" id="REGN01011950">
    <property type="protein sequence ID" value="RMZ96709.1"/>
    <property type="molecule type" value="Genomic_DNA"/>
</dbReference>
<sequence>MNQAENTEIIGKVVFFNYSAGIIKYVGPLTENSEFWYGIEWRDSSRGKHDGSYKGKKYFTTRHQTGGSFVKPSKVDFGIGIWKALEEKYLDNNGSMKKTNETDENEDSLLYNNFDAKKTGLHIKCITLTQSRISSVEGLENVSNFFPNLIEIHLDDNLLNSWSQIFAIVDHLKKLKILNVSNNFLNYDCEEKKTFDNIQCLVLNKMNYSWNDICLILLHFPHLSQLKVCFNLITNLDQISVVCLSTLRVLDIESNPICDWKNLLKIGELPSLEILYANQTQLEKIEFNDCGYSEKTSLFSNLKVLSLNENKINNWKSINELNKLKSLEELMFKLNPLCNTENDGTLRQMIISKISSLRMFNRTRVERDERIGDERKSSEIDYLKKFAKQWYEIREAINSAESVDVKNNFEQKLSDFYFDHPRYLELVKIYGATEKVETEIKPDTVKSNLLALKVFNEISGKTIERKIPSTIEIKRLKVIIRTFFKADFTNENIKLFYKTNKISDEEYELDNDYRVLNFYSIENGDTIIARH</sequence>
<dbReference type="OrthoDB" id="5273213at2759"/>
<gene>
    <name evidence="10" type="ORF">BpHYR1_039484</name>
</gene>
<keyword evidence="4" id="KW-0963">Cytoplasm</keyword>
<evidence type="ECO:0000256" key="3">
    <source>
        <dbReference type="ARBA" id="ARBA00015004"/>
    </source>
</evidence>
<evidence type="ECO:0000256" key="6">
    <source>
        <dbReference type="ARBA" id="ARBA00022737"/>
    </source>
</evidence>
<dbReference type="SMART" id="SM01052">
    <property type="entry name" value="CAP_GLY"/>
    <property type="match status" value="1"/>
</dbReference>
<accession>A0A3M7PCJ8</accession>
<comment type="similarity">
    <text evidence="2">Belongs to the TBCE family.</text>
</comment>